<keyword evidence="3" id="KW-0119">Carbohydrate metabolism</keyword>
<dbReference type="InterPro" id="IPR014718">
    <property type="entry name" value="GH-type_carb-bd"/>
</dbReference>
<dbReference type="EMBL" id="FTOQ01000008">
    <property type="protein sequence ID" value="SIS98529.1"/>
    <property type="molecule type" value="Genomic_DNA"/>
</dbReference>
<evidence type="ECO:0000313" key="4">
    <source>
        <dbReference type="EMBL" id="SIS98529.1"/>
    </source>
</evidence>
<comment type="similarity">
    <text evidence="1">Belongs to the aldose epimerase family.</text>
</comment>
<dbReference type="PANTHER" id="PTHR10091:SF0">
    <property type="entry name" value="GALACTOSE MUTAROTASE"/>
    <property type="match status" value="1"/>
</dbReference>
<name>A0A1N7NK23_9RHOB</name>
<evidence type="ECO:0000256" key="3">
    <source>
        <dbReference type="ARBA" id="ARBA00023277"/>
    </source>
</evidence>
<gene>
    <name evidence="4" type="ORF">SAMN05421759_108167</name>
</gene>
<dbReference type="InterPro" id="IPR011013">
    <property type="entry name" value="Gal_mutarotase_sf_dom"/>
</dbReference>
<dbReference type="OrthoDB" id="9779408at2"/>
<dbReference type="RefSeq" id="WP_076448733.1">
    <property type="nucleotide sequence ID" value="NZ_FTOQ01000008.1"/>
</dbReference>
<keyword evidence="5" id="KW-1185">Reference proteome</keyword>
<dbReference type="CDD" id="cd09019">
    <property type="entry name" value="galactose_mutarotase_like"/>
    <property type="match status" value="1"/>
</dbReference>
<dbReference type="SUPFAM" id="SSF74650">
    <property type="entry name" value="Galactose mutarotase-like"/>
    <property type="match status" value="1"/>
</dbReference>
<evidence type="ECO:0000256" key="1">
    <source>
        <dbReference type="ARBA" id="ARBA00006206"/>
    </source>
</evidence>
<sequence length="320" mass="34732">MSADIRPLRDTDAGPFVEVALGSGPVRARVTNAGAALIDLRHAAVGRPLILGFDDPQRYLDNTQFMGPLVGRVANRIAGARAVIAGMPCRFPVNEGDLILHGGPDGAWRKLWTLQDASAAHARFALTLPDWHMGFPGTLEVVAEYRVAGAALHLNIEAVSDRETLCNFASHVYYARGPETRLRIAADHYQPVDARNVPEGDPAPVAGTRFDYRAGQPVTEPIDHNLCLSRHREARRPVAALIHPDCTLHLETTEPGLQVYDGRHLDLAGGLDGAHYGPGSGVALEPQAWVDAPNRSFADQVVLRPGNRYRQETAIRLEPA</sequence>
<dbReference type="Proteomes" id="UP000186684">
    <property type="component" value="Unassembled WGS sequence"/>
</dbReference>
<accession>A0A1N7NK23</accession>
<dbReference type="PANTHER" id="PTHR10091">
    <property type="entry name" value="ALDOSE-1-EPIMERASE"/>
    <property type="match status" value="1"/>
</dbReference>
<dbReference type="STRING" id="633194.SAMN05421759_108167"/>
<protein>
    <submittedName>
        <fullName evidence="4">Aldose 1-epimerase</fullName>
    </submittedName>
</protein>
<dbReference type="InterPro" id="IPR047215">
    <property type="entry name" value="Galactose_mutarotase-like"/>
</dbReference>
<dbReference type="AlphaFoldDB" id="A0A1N7NK23"/>
<reference evidence="5" key="1">
    <citation type="submission" date="2017-01" db="EMBL/GenBank/DDBJ databases">
        <authorList>
            <person name="Varghese N."/>
            <person name="Submissions S."/>
        </authorList>
    </citation>
    <scope>NUCLEOTIDE SEQUENCE [LARGE SCALE GENOMIC DNA]</scope>
    <source>
        <strain evidence="5">DSM 29430</strain>
    </source>
</reference>
<evidence type="ECO:0000256" key="2">
    <source>
        <dbReference type="ARBA" id="ARBA00023235"/>
    </source>
</evidence>
<dbReference type="Gene3D" id="2.70.98.10">
    <property type="match status" value="1"/>
</dbReference>
<dbReference type="GO" id="GO:0006006">
    <property type="term" value="P:glucose metabolic process"/>
    <property type="evidence" value="ECO:0007669"/>
    <property type="project" value="TreeGrafter"/>
</dbReference>
<dbReference type="GO" id="GO:0030246">
    <property type="term" value="F:carbohydrate binding"/>
    <property type="evidence" value="ECO:0007669"/>
    <property type="project" value="InterPro"/>
</dbReference>
<dbReference type="InterPro" id="IPR008183">
    <property type="entry name" value="Aldose_1/G6P_1-epimerase"/>
</dbReference>
<keyword evidence="2" id="KW-0413">Isomerase</keyword>
<dbReference type="GO" id="GO:0005737">
    <property type="term" value="C:cytoplasm"/>
    <property type="evidence" value="ECO:0007669"/>
    <property type="project" value="TreeGrafter"/>
</dbReference>
<dbReference type="GO" id="GO:0004034">
    <property type="term" value="F:aldose 1-epimerase activity"/>
    <property type="evidence" value="ECO:0007669"/>
    <property type="project" value="TreeGrafter"/>
</dbReference>
<dbReference type="GO" id="GO:0033499">
    <property type="term" value="P:galactose catabolic process via UDP-galactose, Leloir pathway"/>
    <property type="evidence" value="ECO:0007669"/>
    <property type="project" value="TreeGrafter"/>
</dbReference>
<organism evidence="4 5">
    <name type="scientific">Roseivivax lentus</name>
    <dbReference type="NCBI Taxonomy" id="633194"/>
    <lineage>
        <taxon>Bacteria</taxon>
        <taxon>Pseudomonadati</taxon>
        <taxon>Pseudomonadota</taxon>
        <taxon>Alphaproteobacteria</taxon>
        <taxon>Rhodobacterales</taxon>
        <taxon>Roseobacteraceae</taxon>
        <taxon>Roseivivax</taxon>
    </lineage>
</organism>
<proteinExistence type="inferred from homology"/>
<dbReference type="Pfam" id="PF01263">
    <property type="entry name" value="Aldose_epim"/>
    <property type="match status" value="1"/>
</dbReference>
<evidence type="ECO:0000313" key="5">
    <source>
        <dbReference type="Proteomes" id="UP000186684"/>
    </source>
</evidence>